<dbReference type="GO" id="GO:0043025">
    <property type="term" value="C:neuronal cell body"/>
    <property type="evidence" value="ECO:0007669"/>
    <property type="project" value="TreeGrafter"/>
</dbReference>
<keyword evidence="3 8" id="KW-0812">Transmembrane</keyword>
<evidence type="ECO:0000256" key="5">
    <source>
        <dbReference type="ARBA" id="ARBA00023136"/>
    </source>
</evidence>
<keyword evidence="6 8" id="KW-0675">Receptor</keyword>
<sequence>MCLLEKIPLWQRIMLRLVGVIQFSCTSTSTFSCFISRICCLPVFIIYYYYSFLWGSFLLSMRSKLLTVHAVISSMGFLFITTSLVSFYQRSNTLKSLLLKLNIVEETFPPLFQQQEKDWYKILIAPTIILSALLFPDFETRNIFMVYYYIPQGVAYLNHVFLDTILEQIRCHFKSINQRLEKQLHSVDLYEIFPFAKASKIQQLKENEKLSNLCEVHELSHIHYDLVQLAVDVNKTFDVTTITSTILWFAYVIDITYVLTRNLLKVESSRWGPIASEILNLSFFFLWLLIMVGMYTRTAKEANLTTQNVHQIWNKYYTDGHIDENMRNLHLVSLRMLNTKLRFTARNFFALDHTFFRMMIGAVMTYLVILIQFRI</sequence>
<dbReference type="GO" id="GO:0030424">
    <property type="term" value="C:axon"/>
    <property type="evidence" value="ECO:0007669"/>
    <property type="project" value="TreeGrafter"/>
</dbReference>
<evidence type="ECO:0000256" key="4">
    <source>
        <dbReference type="ARBA" id="ARBA00022989"/>
    </source>
</evidence>
<reference evidence="9" key="1">
    <citation type="journal article" date="2023" name="G3 (Bethesda)">
        <title>Whole genome assemblies of Zophobas morio and Tenebrio molitor.</title>
        <authorList>
            <person name="Kaur S."/>
            <person name="Stinson S.A."/>
            <person name="diCenzo G.C."/>
        </authorList>
    </citation>
    <scope>NUCLEOTIDE SEQUENCE</scope>
    <source>
        <strain evidence="9">QUZm001</strain>
    </source>
</reference>
<evidence type="ECO:0000256" key="1">
    <source>
        <dbReference type="ARBA" id="ARBA00004651"/>
    </source>
</evidence>
<dbReference type="GO" id="GO:0030425">
    <property type="term" value="C:dendrite"/>
    <property type="evidence" value="ECO:0007669"/>
    <property type="project" value="TreeGrafter"/>
</dbReference>
<keyword evidence="10" id="KW-1185">Reference proteome</keyword>
<feature type="transmembrane region" description="Helical" evidence="8">
    <location>
        <begin position="355"/>
        <end position="373"/>
    </location>
</feature>
<organism evidence="9 10">
    <name type="scientific">Zophobas morio</name>
    <dbReference type="NCBI Taxonomy" id="2755281"/>
    <lineage>
        <taxon>Eukaryota</taxon>
        <taxon>Metazoa</taxon>
        <taxon>Ecdysozoa</taxon>
        <taxon>Arthropoda</taxon>
        <taxon>Hexapoda</taxon>
        <taxon>Insecta</taxon>
        <taxon>Pterygota</taxon>
        <taxon>Neoptera</taxon>
        <taxon>Endopterygota</taxon>
        <taxon>Coleoptera</taxon>
        <taxon>Polyphaga</taxon>
        <taxon>Cucujiformia</taxon>
        <taxon>Tenebrionidae</taxon>
        <taxon>Zophobas</taxon>
    </lineage>
</organism>
<dbReference type="PANTHER" id="PTHR21143">
    <property type="entry name" value="INVERTEBRATE GUSTATORY RECEPTOR"/>
    <property type="match status" value="1"/>
</dbReference>
<feature type="transmembrane region" description="Helical" evidence="8">
    <location>
        <begin position="34"/>
        <end position="53"/>
    </location>
</feature>
<comment type="caution">
    <text evidence="9">The sequence shown here is derived from an EMBL/GenBank/DDBJ whole genome shotgun (WGS) entry which is preliminary data.</text>
</comment>
<dbReference type="InterPro" id="IPR013604">
    <property type="entry name" value="7TM_chemorcpt"/>
</dbReference>
<evidence type="ECO:0000256" key="3">
    <source>
        <dbReference type="ARBA" id="ARBA00022692"/>
    </source>
</evidence>
<evidence type="ECO:0000256" key="2">
    <source>
        <dbReference type="ARBA" id="ARBA00022475"/>
    </source>
</evidence>
<dbReference type="GO" id="GO:0008049">
    <property type="term" value="P:male courtship behavior"/>
    <property type="evidence" value="ECO:0007669"/>
    <property type="project" value="TreeGrafter"/>
</dbReference>
<feature type="transmembrane region" description="Helical" evidence="8">
    <location>
        <begin position="278"/>
        <end position="296"/>
    </location>
</feature>
<dbReference type="GO" id="GO:0050909">
    <property type="term" value="P:sensory perception of taste"/>
    <property type="evidence" value="ECO:0007669"/>
    <property type="project" value="InterPro"/>
</dbReference>
<dbReference type="Proteomes" id="UP001168821">
    <property type="component" value="Unassembled WGS sequence"/>
</dbReference>
<keyword evidence="4 8" id="KW-1133">Transmembrane helix</keyword>
<gene>
    <name evidence="9" type="ORF">Zmor_020430</name>
</gene>
<evidence type="ECO:0000313" key="9">
    <source>
        <dbReference type="EMBL" id="KAJ3648639.1"/>
    </source>
</evidence>
<comment type="subcellular location">
    <subcellularLocation>
        <location evidence="1 8">Cell membrane</location>
        <topology evidence="1 8">Multi-pass membrane protein</topology>
    </subcellularLocation>
</comment>
<evidence type="ECO:0000256" key="7">
    <source>
        <dbReference type="ARBA" id="ARBA00023224"/>
    </source>
</evidence>
<feature type="transmembrane region" description="Helical" evidence="8">
    <location>
        <begin position="65"/>
        <end position="88"/>
    </location>
</feature>
<accession>A0AA38MA20</accession>
<keyword evidence="2 8" id="KW-1003">Cell membrane</keyword>
<evidence type="ECO:0000313" key="10">
    <source>
        <dbReference type="Proteomes" id="UP001168821"/>
    </source>
</evidence>
<dbReference type="GO" id="GO:0007165">
    <property type="term" value="P:signal transduction"/>
    <property type="evidence" value="ECO:0007669"/>
    <property type="project" value="UniProtKB-KW"/>
</dbReference>
<keyword evidence="7 8" id="KW-0807">Transducer</keyword>
<evidence type="ECO:0000256" key="8">
    <source>
        <dbReference type="RuleBase" id="RU363108"/>
    </source>
</evidence>
<dbReference type="PROSITE" id="PS51257">
    <property type="entry name" value="PROKAR_LIPOPROTEIN"/>
    <property type="match status" value="1"/>
</dbReference>
<dbReference type="Pfam" id="PF08395">
    <property type="entry name" value="7tm_7"/>
    <property type="match status" value="1"/>
</dbReference>
<comment type="function">
    <text evidence="8">Gustatory receptor which mediates acceptance or avoidance behavior, depending on its substrates.</text>
</comment>
<dbReference type="EMBL" id="JALNTZ010000006">
    <property type="protein sequence ID" value="KAJ3648639.1"/>
    <property type="molecule type" value="Genomic_DNA"/>
</dbReference>
<dbReference type="GO" id="GO:0005886">
    <property type="term" value="C:plasma membrane"/>
    <property type="evidence" value="ECO:0007669"/>
    <property type="project" value="UniProtKB-SubCell"/>
</dbReference>
<keyword evidence="5 8" id="KW-0472">Membrane</keyword>
<dbReference type="GO" id="GO:0007635">
    <property type="term" value="P:chemosensory behavior"/>
    <property type="evidence" value="ECO:0007669"/>
    <property type="project" value="TreeGrafter"/>
</dbReference>
<comment type="similarity">
    <text evidence="8">Belongs to the insect chemoreceptor superfamily. Gustatory receptor (GR) family.</text>
</comment>
<name>A0AA38MA20_9CUCU</name>
<comment type="caution">
    <text evidence="8">Lacks conserved residue(s) required for the propagation of feature annotation.</text>
</comment>
<proteinExistence type="inferred from homology"/>
<dbReference type="PANTHER" id="PTHR21143:SF133">
    <property type="entry name" value="GUSTATORY AND PHEROMONE RECEPTOR 32A-RELATED"/>
    <property type="match status" value="1"/>
</dbReference>
<evidence type="ECO:0000256" key="6">
    <source>
        <dbReference type="ARBA" id="ARBA00023170"/>
    </source>
</evidence>
<dbReference type="AlphaFoldDB" id="A0AA38MA20"/>
<protein>
    <recommendedName>
        <fullName evidence="8">Gustatory receptor</fullName>
    </recommendedName>
</protein>